<feature type="transmembrane region" description="Helical" evidence="7">
    <location>
        <begin position="222"/>
        <end position="243"/>
    </location>
</feature>
<accession>A0A0R2LC17</accession>
<keyword evidence="4 7" id="KW-0812">Transmembrane</keyword>
<dbReference type="PATRIC" id="fig|348151.3.peg.201"/>
<feature type="transmembrane region" description="Helical" evidence="7">
    <location>
        <begin position="327"/>
        <end position="346"/>
    </location>
</feature>
<keyword evidence="3" id="KW-1003">Cell membrane</keyword>
<evidence type="ECO:0000313" key="10">
    <source>
        <dbReference type="Proteomes" id="UP000051139"/>
    </source>
</evidence>
<evidence type="ECO:0000313" key="9">
    <source>
        <dbReference type="EMBL" id="KRN97270.1"/>
    </source>
</evidence>
<feature type="transmembrane region" description="Helical" evidence="7">
    <location>
        <begin position="131"/>
        <end position="155"/>
    </location>
</feature>
<dbReference type="GO" id="GO:0005886">
    <property type="term" value="C:plasma membrane"/>
    <property type="evidence" value="ECO:0007669"/>
    <property type="project" value="UniProtKB-SubCell"/>
</dbReference>
<keyword evidence="6 7" id="KW-0472">Membrane</keyword>
<keyword evidence="2" id="KW-0813">Transport</keyword>
<dbReference type="Proteomes" id="UP000051139">
    <property type="component" value="Unassembled WGS sequence"/>
</dbReference>
<evidence type="ECO:0000256" key="6">
    <source>
        <dbReference type="ARBA" id="ARBA00023136"/>
    </source>
</evidence>
<keyword evidence="10" id="KW-1185">Reference proteome</keyword>
<proteinExistence type="predicted"/>
<evidence type="ECO:0000256" key="1">
    <source>
        <dbReference type="ARBA" id="ARBA00004651"/>
    </source>
</evidence>
<feature type="transmembrane region" description="Helical" evidence="7">
    <location>
        <begin position="421"/>
        <end position="440"/>
    </location>
</feature>
<dbReference type="STRING" id="348151.IV55_GL000198"/>
<dbReference type="GO" id="GO:0022857">
    <property type="term" value="F:transmembrane transporter activity"/>
    <property type="evidence" value="ECO:0007669"/>
    <property type="project" value="InterPro"/>
</dbReference>
<keyword evidence="5 7" id="KW-1133">Transmembrane helix</keyword>
<evidence type="ECO:0000256" key="3">
    <source>
        <dbReference type="ARBA" id="ARBA00022475"/>
    </source>
</evidence>
<comment type="subcellular location">
    <subcellularLocation>
        <location evidence="1">Cell membrane</location>
        <topology evidence="1">Multi-pass membrane protein</topology>
    </subcellularLocation>
</comment>
<evidence type="ECO:0000259" key="8">
    <source>
        <dbReference type="PROSITE" id="PS50850"/>
    </source>
</evidence>
<reference evidence="9 10" key="1">
    <citation type="journal article" date="2015" name="Genome Announc.">
        <title>Expanding the biotechnology potential of lactobacilli through comparative genomics of 213 strains and associated genera.</title>
        <authorList>
            <person name="Sun Z."/>
            <person name="Harris H.M."/>
            <person name="McCann A."/>
            <person name="Guo C."/>
            <person name="Argimon S."/>
            <person name="Zhang W."/>
            <person name="Yang X."/>
            <person name="Jeffery I.B."/>
            <person name="Cooney J.C."/>
            <person name="Kagawa T.F."/>
            <person name="Liu W."/>
            <person name="Song Y."/>
            <person name="Salvetti E."/>
            <person name="Wrobel A."/>
            <person name="Rasinkangas P."/>
            <person name="Parkhill J."/>
            <person name="Rea M.C."/>
            <person name="O'Sullivan O."/>
            <person name="Ritari J."/>
            <person name="Douillard F.P."/>
            <person name="Paul Ross R."/>
            <person name="Yang R."/>
            <person name="Briner A.E."/>
            <person name="Felis G.E."/>
            <person name="de Vos W.M."/>
            <person name="Barrangou R."/>
            <person name="Klaenhammer T.R."/>
            <person name="Caufield P.W."/>
            <person name="Cui Y."/>
            <person name="Zhang H."/>
            <person name="O'Toole P.W."/>
        </authorList>
    </citation>
    <scope>NUCLEOTIDE SEQUENCE [LARGE SCALE GENOMIC DNA]</scope>
    <source>
        <strain evidence="9 10">DSM 22696</strain>
    </source>
</reference>
<dbReference type="RefSeq" id="WP_057808531.1">
    <property type="nucleotide sequence ID" value="NZ_BJUD01000097.1"/>
</dbReference>
<feature type="transmembrane region" description="Helical" evidence="7">
    <location>
        <begin position="7"/>
        <end position="29"/>
    </location>
</feature>
<dbReference type="Gene3D" id="1.20.1250.20">
    <property type="entry name" value="MFS general substrate transporter like domains"/>
    <property type="match status" value="1"/>
</dbReference>
<dbReference type="PROSITE" id="PS50850">
    <property type="entry name" value="MFS"/>
    <property type="match status" value="1"/>
</dbReference>
<dbReference type="InterPro" id="IPR011701">
    <property type="entry name" value="MFS"/>
</dbReference>
<dbReference type="PANTHER" id="PTHR42718">
    <property type="entry name" value="MAJOR FACILITATOR SUPERFAMILY MULTIDRUG TRANSPORTER MFSC"/>
    <property type="match status" value="1"/>
</dbReference>
<protein>
    <submittedName>
        <fullName evidence="9">Proton-dependent transporter</fullName>
    </submittedName>
</protein>
<comment type="caution">
    <text evidence="9">The sequence shown here is derived from an EMBL/GenBank/DDBJ whole genome shotgun (WGS) entry which is preliminary data.</text>
</comment>
<evidence type="ECO:0000256" key="4">
    <source>
        <dbReference type="ARBA" id="ARBA00022692"/>
    </source>
</evidence>
<gene>
    <name evidence="9" type="ORF">IV55_GL000198</name>
</gene>
<feature type="transmembrane region" description="Helical" evidence="7">
    <location>
        <begin position="161"/>
        <end position="181"/>
    </location>
</feature>
<feature type="transmembrane region" description="Helical" evidence="7">
    <location>
        <begin position="193"/>
        <end position="210"/>
    </location>
</feature>
<dbReference type="PANTHER" id="PTHR42718:SF46">
    <property type="entry name" value="BLR6921 PROTEIN"/>
    <property type="match status" value="1"/>
</dbReference>
<sequence length="454" mass="48898">MTKEIKVALLMAASLFMEIMDGTIVTTALPSMAKYFKTGSATAALLVSIYLITVAIFIPLSGWLANRFGKKRIWLVAVALFTVSSLGSALAPSFGVLLTMRVLQGMSGAMMTPTARLIVLEKAPASRLLQLTSYLVWPALLAPAIAPVIGGLIVTWWNWRWIFLINLPIGIVIILIGIFLVENDGTDKASQSFDLLGFFEIAGASGLILAGAELATHGQREWLWAGLCIILGGVLVAVAYRHLRTVAAPLFAVTALKIESFRIAQSGGGVLWLSVGAMPYLMTVYLQTIFQWSPVKAGGYVIFIFLGNIGIKPFTTAIITKLRYRGALLLAFLLVLGSSVSFAMVHQTTWPIMIMVLAFISGVGRSLALTAYNGLNFVDVPLNERNSANTLTAVIMTLAQGLGVSLITVIVALLTRVVTVATAYECGFIFLGLLMLYPIVELKYVSRNIGEASI</sequence>
<feature type="transmembrane region" description="Helical" evidence="7">
    <location>
        <begin position="393"/>
        <end position="415"/>
    </location>
</feature>
<dbReference type="Gene3D" id="1.20.1720.10">
    <property type="entry name" value="Multidrug resistance protein D"/>
    <property type="match status" value="1"/>
</dbReference>
<dbReference type="InterPro" id="IPR036259">
    <property type="entry name" value="MFS_trans_sf"/>
</dbReference>
<dbReference type="SUPFAM" id="SSF103473">
    <property type="entry name" value="MFS general substrate transporter"/>
    <property type="match status" value="1"/>
</dbReference>
<feature type="domain" description="Major facilitator superfamily (MFS) profile" evidence="8">
    <location>
        <begin position="7"/>
        <end position="450"/>
    </location>
</feature>
<evidence type="ECO:0000256" key="7">
    <source>
        <dbReference type="SAM" id="Phobius"/>
    </source>
</evidence>
<feature type="transmembrane region" description="Helical" evidence="7">
    <location>
        <begin position="41"/>
        <end position="61"/>
    </location>
</feature>
<dbReference type="InterPro" id="IPR020846">
    <property type="entry name" value="MFS_dom"/>
</dbReference>
<feature type="transmembrane region" description="Helical" evidence="7">
    <location>
        <begin position="297"/>
        <end position="315"/>
    </location>
</feature>
<feature type="transmembrane region" description="Helical" evidence="7">
    <location>
        <begin position="73"/>
        <end position="96"/>
    </location>
</feature>
<organism evidence="9 10">
    <name type="scientific">Furfurilactobacillus siliginis</name>
    <dbReference type="NCBI Taxonomy" id="348151"/>
    <lineage>
        <taxon>Bacteria</taxon>
        <taxon>Bacillati</taxon>
        <taxon>Bacillota</taxon>
        <taxon>Bacilli</taxon>
        <taxon>Lactobacillales</taxon>
        <taxon>Lactobacillaceae</taxon>
        <taxon>Furfurilactobacillus</taxon>
    </lineage>
</organism>
<evidence type="ECO:0000256" key="2">
    <source>
        <dbReference type="ARBA" id="ARBA00022448"/>
    </source>
</evidence>
<feature type="transmembrane region" description="Helical" evidence="7">
    <location>
        <begin position="352"/>
        <end position="372"/>
    </location>
</feature>
<dbReference type="OrthoDB" id="9812221at2"/>
<dbReference type="EMBL" id="JQCB01000001">
    <property type="protein sequence ID" value="KRN97270.1"/>
    <property type="molecule type" value="Genomic_DNA"/>
</dbReference>
<dbReference type="AlphaFoldDB" id="A0A0R2LC17"/>
<evidence type="ECO:0000256" key="5">
    <source>
        <dbReference type="ARBA" id="ARBA00022989"/>
    </source>
</evidence>
<name>A0A0R2LC17_9LACO</name>
<dbReference type="Pfam" id="PF07690">
    <property type="entry name" value="MFS_1"/>
    <property type="match status" value="1"/>
</dbReference>